<gene>
    <name evidence="1" type="ORF">AN2V17_08730</name>
</gene>
<protein>
    <submittedName>
        <fullName evidence="1">Uncharacterized protein</fullName>
    </submittedName>
</protein>
<accession>A0ACB5UGI3</accession>
<name>A0ACB5UGI3_9FIRM</name>
<evidence type="ECO:0000313" key="1">
    <source>
        <dbReference type="EMBL" id="GMQ61644.1"/>
    </source>
</evidence>
<dbReference type="EMBL" id="BTPU01000011">
    <property type="protein sequence ID" value="GMQ61644.1"/>
    <property type="molecule type" value="Genomic_DNA"/>
</dbReference>
<reference evidence="1" key="1">
    <citation type="submission" date="2023-09" db="EMBL/GenBank/DDBJ databases">
        <title>Vallitalea sediminicola and Vallitalea maricola sp. nov., anaerobic bacteria isolated from marine sediment.</title>
        <authorList>
            <person name="Hirano S."/>
            <person name="Maeda A."/>
            <person name="Terahara T."/>
            <person name="Mori K."/>
            <person name="Hamada M."/>
            <person name="Matsumoto R."/>
            <person name="Kobayashi T."/>
        </authorList>
    </citation>
    <scope>NUCLEOTIDE SEQUENCE</scope>
    <source>
        <strain evidence="1">AN17-2</strain>
    </source>
</reference>
<organism evidence="1 2">
    <name type="scientific">Vallitalea maricola</name>
    <dbReference type="NCBI Taxonomy" id="3074433"/>
    <lineage>
        <taxon>Bacteria</taxon>
        <taxon>Bacillati</taxon>
        <taxon>Bacillota</taxon>
        <taxon>Clostridia</taxon>
        <taxon>Lachnospirales</taxon>
        <taxon>Vallitaleaceae</taxon>
        <taxon>Vallitalea</taxon>
    </lineage>
</organism>
<sequence>MEIDIVAIDNDNKKLIVGECKYLNKPMKDSVFYNLIEKADSIKGYDDYDKVYVLFSLNGFEDRIINLNKGRNDLILFDSNK</sequence>
<dbReference type="Proteomes" id="UP001374599">
    <property type="component" value="Unassembled WGS sequence"/>
</dbReference>
<evidence type="ECO:0000313" key="2">
    <source>
        <dbReference type="Proteomes" id="UP001374599"/>
    </source>
</evidence>
<keyword evidence="2" id="KW-1185">Reference proteome</keyword>
<proteinExistence type="predicted"/>
<comment type="caution">
    <text evidence="1">The sequence shown here is derived from an EMBL/GenBank/DDBJ whole genome shotgun (WGS) entry which is preliminary data.</text>
</comment>